<dbReference type="AlphaFoldDB" id="A0A5D4GVA0"/>
<protein>
    <recommendedName>
        <fullName evidence="1">Immunity protein 40 domain-containing protein</fullName>
    </recommendedName>
</protein>
<sequence>MENTLSYLNFIKEKGRPLSEINPGSDEIALAVDDALQAIELLKDIQTAILGGDILSEDSGELIYAYQLWGEEYHYLNWYCDRIDNESEDDYLKRSYILAQEGITNAHATAEKLKKKCYIVFVTE</sequence>
<proteinExistence type="predicted"/>
<keyword evidence="3" id="KW-1185">Reference proteome</keyword>
<dbReference type="RefSeq" id="WP_148921283.1">
    <property type="nucleotide sequence ID" value="NZ_VTAV01000028.1"/>
</dbReference>
<feature type="domain" description="Immunity protein 40" evidence="1">
    <location>
        <begin position="24"/>
        <end position="110"/>
    </location>
</feature>
<name>A0A5D4GVA0_9SPHI</name>
<comment type="caution">
    <text evidence="2">The sequence shown here is derived from an EMBL/GenBank/DDBJ whole genome shotgun (WGS) entry which is preliminary data.</text>
</comment>
<evidence type="ECO:0000259" key="1">
    <source>
        <dbReference type="Pfam" id="PF15569"/>
    </source>
</evidence>
<dbReference type="Proteomes" id="UP000322362">
    <property type="component" value="Unassembled WGS sequence"/>
</dbReference>
<organism evidence="2 3">
    <name type="scientific">Sphingobacterium phlebotomi</name>
    <dbReference type="NCBI Taxonomy" id="2605433"/>
    <lineage>
        <taxon>Bacteria</taxon>
        <taxon>Pseudomonadati</taxon>
        <taxon>Bacteroidota</taxon>
        <taxon>Sphingobacteriia</taxon>
        <taxon>Sphingobacteriales</taxon>
        <taxon>Sphingobacteriaceae</taxon>
        <taxon>Sphingobacterium</taxon>
    </lineage>
</organism>
<dbReference type="Pfam" id="PF15569">
    <property type="entry name" value="Imm40"/>
    <property type="match status" value="1"/>
</dbReference>
<dbReference type="InterPro" id="IPR029080">
    <property type="entry name" value="Imm40"/>
</dbReference>
<accession>A0A5D4GVA0</accession>
<evidence type="ECO:0000313" key="2">
    <source>
        <dbReference type="EMBL" id="TYR31205.1"/>
    </source>
</evidence>
<dbReference type="EMBL" id="VTAV01000028">
    <property type="protein sequence ID" value="TYR31205.1"/>
    <property type="molecule type" value="Genomic_DNA"/>
</dbReference>
<evidence type="ECO:0000313" key="3">
    <source>
        <dbReference type="Proteomes" id="UP000322362"/>
    </source>
</evidence>
<reference evidence="2 3" key="1">
    <citation type="submission" date="2019-08" db="EMBL/GenBank/DDBJ databases">
        <title>Phlebobacter frassis gen. nov. sp. nov., a new member of family Sphingobacteriaceae isolated from sand fly rearing media.</title>
        <authorList>
            <person name="Kakumanu M.L."/>
            <person name="Marayati B.F."/>
            <person name="Wada-Katsumata A."/>
            <person name="Wasserberg G."/>
            <person name="Schal C."/>
            <person name="Apperson C.S."/>
            <person name="Ponnusamy L."/>
        </authorList>
    </citation>
    <scope>NUCLEOTIDE SEQUENCE [LARGE SCALE GENOMIC DNA]</scope>
    <source>
        <strain evidence="2 3">SSI9</strain>
    </source>
</reference>
<gene>
    <name evidence="2" type="ORF">FXV77_21380</name>
</gene>